<dbReference type="EMBL" id="JAGGLD010000001">
    <property type="protein sequence ID" value="MBP1999557.1"/>
    <property type="molecule type" value="Genomic_DNA"/>
</dbReference>
<evidence type="ECO:0000313" key="2">
    <source>
        <dbReference type="Proteomes" id="UP001519288"/>
    </source>
</evidence>
<accession>A0ABS4JCV4</accession>
<dbReference type="Proteomes" id="UP001519288">
    <property type="component" value="Unassembled WGS sequence"/>
</dbReference>
<name>A0ABS4JCV4_9BACL</name>
<dbReference type="RefSeq" id="WP_209858962.1">
    <property type="nucleotide sequence ID" value="NZ_JAGGLD010000001.1"/>
</dbReference>
<organism evidence="1 2">
    <name type="scientific">Paenibacillus shirakamiensis</name>
    <dbReference type="NCBI Taxonomy" id="1265935"/>
    <lineage>
        <taxon>Bacteria</taxon>
        <taxon>Bacillati</taxon>
        <taxon>Bacillota</taxon>
        <taxon>Bacilli</taxon>
        <taxon>Bacillales</taxon>
        <taxon>Paenibacillaceae</taxon>
        <taxon>Paenibacillus</taxon>
    </lineage>
</organism>
<evidence type="ECO:0008006" key="3">
    <source>
        <dbReference type="Google" id="ProtNLM"/>
    </source>
</evidence>
<proteinExistence type="predicted"/>
<reference evidence="1 2" key="1">
    <citation type="submission" date="2021-03" db="EMBL/GenBank/DDBJ databases">
        <title>Genomic Encyclopedia of Type Strains, Phase IV (KMG-IV): sequencing the most valuable type-strain genomes for metagenomic binning, comparative biology and taxonomic classification.</title>
        <authorList>
            <person name="Goeker M."/>
        </authorList>
    </citation>
    <scope>NUCLEOTIDE SEQUENCE [LARGE SCALE GENOMIC DNA]</scope>
    <source>
        <strain evidence="1 2">DSM 26806</strain>
    </source>
</reference>
<sequence>MNLAEMLTYADIGHLSKIANHYQCRCNENSKNELIQSILHQVGRKEFIKEHVHQLSVEDFRFLNTLLFDQKQHFSLEELIACAQHSRFTEVAKAKENPRDVIARFRQRGWLFNGSSLSTKYLFELPEDLKDRFREVLGQKLVSEVVQGIEPSVYREEQGLISEDLFLLIRDISKQDIPLNQEGIMYKRNQQLLMDLLHVSEPLVSKGGWRFGYGRTFTAYPDRFSLLYDFAYSQKWLDESQFQLNLTASGLQFALDEKRIPVIQLVHFWLKSYKAAIPNLLSLMVWIDRSSRTWVNLNSLKQTMVKLIKPYYYDTAESIFEERIVKMMLHLGLVRVGEDEQHERYMEMTVYGTSIVMSLQSSHEKI</sequence>
<protein>
    <recommendedName>
        <fullName evidence="3">Helicase XPB/Ssl2 N-terminal domain-containing protein</fullName>
    </recommendedName>
</protein>
<evidence type="ECO:0000313" key="1">
    <source>
        <dbReference type="EMBL" id="MBP1999557.1"/>
    </source>
</evidence>
<keyword evidence="2" id="KW-1185">Reference proteome</keyword>
<comment type="caution">
    <text evidence="1">The sequence shown here is derived from an EMBL/GenBank/DDBJ whole genome shotgun (WGS) entry which is preliminary data.</text>
</comment>
<gene>
    <name evidence="1" type="ORF">J2Z69_000576</name>
</gene>